<feature type="region of interest" description="Disordered" evidence="1">
    <location>
        <begin position="366"/>
        <end position="385"/>
    </location>
</feature>
<reference evidence="4 5" key="1">
    <citation type="submission" date="2020-05" db="EMBL/GenBank/DDBJ databases">
        <title>Genome sequence of Kribbella sandramycini ATCC 39419.</title>
        <authorList>
            <person name="Maclea K.S."/>
            <person name="Fair J.L."/>
        </authorList>
    </citation>
    <scope>NUCLEOTIDE SEQUENCE [LARGE SCALE GENOMIC DNA]</scope>
    <source>
        <strain evidence="4 5">ATCC 39419</strain>
    </source>
</reference>
<keyword evidence="2" id="KW-0472">Membrane</keyword>
<name>A0A7Y4KYA2_9ACTN</name>
<dbReference type="EMBL" id="JABJRC010000002">
    <property type="protein sequence ID" value="NOL40905.1"/>
    <property type="molecule type" value="Genomic_DNA"/>
</dbReference>
<sequence length="407" mass="44473">MSELKDLAWQAQSQSPPPELETLLARSRARVRRRRFVAVAASLAAIAVPAVVVLSQQERDVTPDPATLAVRPRSGHELAHSPDAQLVSVLPLAGGNWVALWNRCRAQDPEEAPVCWSTMAFKSASGVEFTEPADDFPVLEPHGDLTYGFRNVHDDVKNRRLIIFENGRPIERPLTVSGTTTAVGDGLILNLAGKLVVVDPRTGRAQGLVLPADLGSPNRYRHDSTGRWWLVKNRKLAWTADGRTWTRESIATKQSWTDASSLDGRTILLHNHDDPYKGTGSYQRSRDSGKTWETIQDPNKWVLQFEAVFNDGTGLVTDITLRNAITTGLYRIAADGAIGAESQTQYALGSIESHGDTLVGLVEGPAITSPSPVPTGTPTPLPPTPEPIRKVALSTNRGVDWQLFEPR</sequence>
<keyword evidence="2" id="KW-1133">Transmembrane helix</keyword>
<protein>
    <recommendedName>
        <fullName evidence="7">BNR repeat protein</fullName>
    </recommendedName>
</protein>
<evidence type="ECO:0000256" key="1">
    <source>
        <dbReference type="SAM" id="MobiDB-lite"/>
    </source>
</evidence>
<evidence type="ECO:0000313" key="3">
    <source>
        <dbReference type="EMBL" id="MBB6569254.1"/>
    </source>
</evidence>
<accession>A0A7Y4KYA2</accession>
<dbReference type="RefSeq" id="WP_171673374.1">
    <property type="nucleotide sequence ID" value="NZ_BAAAGT010000002.1"/>
</dbReference>
<dbReference type="EMBL" id="JACHKF010000001">
    <property type="protein sequence ID" value="MBB6569254.1"/>
    <property type="molecule type" value="Genomic_DNA"/>
</dbReference>
<dbReference type="Proteomes" id="UP000553957">
    <property type="component" value="Unassembled WGS sequence"/>
</dbReference>
<keyword evidence="5" id="KW-1185">Reference proteome</keyword>
<dbReference type="Proteomes" id="UP000534306">
    <property type="component" value="Unassembled WGS sequence"/>
</dbReference>
<evidence type="ECO:0000256" key="2">
    <source>
        <dbReference type="SAM" id="Phobius"/>
    </source>
</evidence>
<feature type="transmembrane region" description="Helical" evidence="2">
    <location>
        <begin position="36"/>
        <end position="55"/>
    </location>
</feature>
<feature type="compositionally biased region" description="Pro residues" evidence="1">
    <location>
        <begin position="371"/>
        <end position="385"/>
    </location>
</feature>
<keyword evidence="2" id="KW-0812">Transmembrane</keyword>
<gene>
    <name evidence="3" type="ORF">HNR71_004891</name>
    <name evidence="4" type="ORF">HPO96_11665</name>
</gene>
<organism evidence="4 5">
    <name type="scientific">Kribbella sandramycini</name>
    <dbReference type="NCBI Taxonomy" id="60450"/>
    <lineage>
        <taxon>Bacteria</taxon>
        <taxon>Bacillati</taxon>
        <taxon>Actinomycetota</taxon>
        <taxon>Actinomycetes</taxon>
        <taxon>Propionibacteriales</taxon>
        <taxon>Kribbellaceae</taxon>
        <taxon>Kribbella</taxon>
    </lineage>
</organism>
<evidence type="ECO:0000313" key="4">
    <source>
        <dbReference type="EMBL" id="NOL40905.1"/>
    </source>
</evidence>
<dbReference type="InterPro" id="IPR036278">
    <property type="entry name" value="Sialidase_sf"/>
</dbReference>
<evidence type="ECO:0000313" key="6">
    <source>
        <dbReference type="Proteomes" id="UP000553957"/>
    </source>
</evidence>
<reference evidence="3 6" key="2">
    <citation type="submission" date="2020-08" db="EMBL/GenBank/DDBJ databases">
        <title>Sequencing the genomes of 1000 actinobacteria strains.</title>
        <authorList>
            <person name="Klenk H.-P."/>
        </authorList>
    </citation>
    <scope>NUCLEOTIDE SEQUENCE [LARGE SCALE GENOMIC DNA]</scope>
    <source>
        <strain evidence="3 6">DSM 15626</strain>
    </source>
</reference>
<evidence type="ECO:0000313" key="5">
    <source>
        <dbReference type="Proteomes" id="UP000534306"/>
    </source>
</evidence>
<comment type="caution">
    <text evidence="4">The sequence shown here is derived from an EMBL/GenBank/DDBJ whole genome shotgun (WGS) entry which is preliminary data.</text>
</comment>
<dbReference type="AlphaFoldDB" id="A0A7Y4KYA2"/>
<dbReference type="SUPFAM" id="SSF50939">
    <property type="entry name" value="Sialidases"/>
    <property type="match status" value="1"/>
</dbReference>
<proteinExistence type="predicted"/>
<evidence type="ECO:0008006" key="7">
    <source>
        <dbReference type="Google" id="ProtNLM"/>
    </source>
</evidence>